<dbReference type="AlphaFoldDB" id="A0A1G1Z4W7"/>
<dbReference type="GO" id="GO:0006298">
    <property type="term" value="P:mismatch repair"/>
    <property type="evidence" value="ECO:0007669"/>
    <property type="project" value="InterPro"/>
</dbReference>
<dbReference type="Pfam" id="PF03852">
    <property type="entry name" value="Vsr"/>
    <property type="match status" value="1"/>
</dbReference>
<evidence type="ECO:0000259" key="7">
    <source>
        <dbReference type="Pfam" id="PF04480"/>
    </source>
</evidence>
<protein>
    <recommendedName>
        <fullName evidence="7">DUF559 domain-containing protein</fullName>
    </recommendedName>
</protein>
<dbReference type="InterPro" id="IPR007569">
    <property type="entry name" value="DUF559"/>
</dbReference>
<dbReference type="GO" id="GO:0004519">
    <property type="term" value="F:endonuclease activity"/>
    <property type="evidence" value="ECO:0007669"/>
    <property type="project" value="UniProtKB-KW"/>
</dbReference>
<dbReference type="Pfam" id="PF04480">
    <property type="entry name" value="DUF559"/>
    <property type="match status" value="1"/>
</dbReference>
<dbReference type="Gene3D" id="3.40.960.10">
    <property type="entry name" value="VSR Endonuclease"/>
    <property type="match status" value="1"/>
</dbReference>
<organism evidence="8 9">
    <name type="scientific">Candidatus Colwellbacteria bacterium RIFCSPLOWO2_02_FULL_44_20b</name>
    <dbReference type="NCBI Taxonomy" id="1797691"/>
    <lineage>
        <taxon>Bacteria</taxon>
        <taxon>Candidatus Colwelliibacteriota</taxon>
    </lineage>
</organism>
<proteinExistence type="inferred from homology"/>
<name>A0A1G1Z4W7_9BACT</name>
<dbReference type="InterPro" id="IPR004603">
    <property type="entry name" value="DNA_mismatch_endonuc_vsr"/>
</dbReference>
<gene>
    <name evidence="8" type="ORF">A3I31_00575</name>
</gene>
<reference evidence="8 9" key="1">
    <citation type="journal article" date="2016" name="Nat. Commun.">
        <title>Thousands of microbial genomes shed light on interconnected biogeochemical processes in an aquifer system.</title>
        <authorList>
            <person name="Anantharaman K."/>
            <person name="Brown C.T."/>
            <person name="Hug L.A."/>
            <person name="Sharon I."/>
            <person name="Castelle C.J."/>
            <person name="Probst A.J."/>
            <person name="Thomas B.C."/>
            <person name="Singh A."/>
            <person name="Wilkins M.J."/>
            <person name="Karaoz U."/>
            <person name="Brodie E.L."/>
            <person name="Williams K.H."/>
            <person name="Hubbard S.S."/>
            <person name="Banfield J.F."/>
        </authorList>
    </citation>
    <scope>NUCLEOTIDE SEQUENCE [LARGE SCALE GENOMIC DNA]</scope>
</reference>
<evidence type="ECO:0000256" key="1">
    <source>
        <dbReference type="ARBA" id="ARBA00022722"/>
    </source>
</evidence>
<keyword evidence="2" id="KW-0255">Endonuclease</keyword>
<dbReference type="GO" id="GO:0016787">
    <property type="term" value="F:hydrolase activity"/>
    <property type="evidence" value="ECO:0007669"/>
    <property type="project" value="UniProtKB-KW"/>
</dbReference>
<sequence>MADVFSKEKRSQIMSRIRSKNTDAEKSVFRFLRASGIYFVRHYAKVPGRPDVAVPTKQKAVFIDGDFWHGWRFASKKAKLPRRYWLNKISSNIKRDKINRLKLKNSGWKVLRVWEHELKRDKEKTFQKIAKFLA</sequence>
<dbReference type="InterPro" id="IPR011335">
    <property type="entry name" value="Restrct_endonuc-II-like"/>
</dbReference>
<evidence type="ECO:0000313" key="9">
    <source>
        <dbReference type="Proteomes" id="UP000178808"/>
    </source>
</evidence>
<keyword evidence="3" id="KW-0227">DNA damage</keyword>
<evidence type="ECO:0000313" key="8">
    <source>
        <dbReference type="EMBL" id="OGY59653.1"/>
    </source>
</evidence>
<dbReference type="EMBL" id="MHIZ01000031">
    <property type="protein sequence ID" value="OGY59653.1"/>
    <property type="molecule type" value="Genomic_DNA"/>
</dbReference>
<evidence type="ECO:0000256" key="6">
    <source>
        <dbReference type="ARBA" id="ARBA00029466"/>
    </source>
</evidence>
<evidence type="ECO:0000256" key="4">
    <source>
        <dbReference type="ARBA" id="ARBA00022801"/>
    </source>
</evidence>
<evidence type="ECO:0000256" key="3">
    <source>
        <dbReference type="ARBA" id="ARBA00022763"/>
    </source>
</evidence>
<keyword evidence="1" id="KW-0540">Nuclease</keyword>
<feature type="domain" description="DUF559" evidence="7">
    <location>
        <begin position="94"/>
        <end position="133"/>
    </location>
</feature>
<keyword evidence="5" id="KW-0234">DNA repair</keyword>
<comment type="similarity">
    <text evidence="6">Belongs to the Vsr family.</text>
</comment>
<evidence type="ECO:0000256" key="2">
    <source>
        <dbReference type="ARBA" id="ARBA00022759"/>
    </source>
</evidence>
<evidence type="ECO:0000256" key="5">
    <source>
        <dbReference type="ARBA" id="ARBA00023204"/>
    </source>
</evidence>
<dbReference type="CDD" id="cd00221">
    <property type="entry name" value="Vsr"/>
    <property type="match status" value="1"/>
</dbReference>
<dbReference type="Proteomes" id="UP000178808">
    <property type="component" value="Unassembled WGS sequence"/>
</dbReference>
<accession>A0A1G1Z4W7</accession>
<dbReference type="NCBIfam" id="TIGR00632">
    <property type="entry name" value="vsr"/>
    <property type="match status" value="1"/>
</dbReference>
<dbReference type="SUPFAM" id="SSF52980">
    <property type="entry name" value="Restriction endonuclease-like"/>
    <property type="match status" value="1"/>
</dbReference>
<comment type="caution">
    <text evidence="8">The sequence shown here is derived from an EMBL/GenBank/DDBJ whole genome shotgun (WGS) entry which is preliminary data.</text>
</comment>
<keyword evidence="4" id="KW-0378">Hydrolase</keyword>